<reference evidence="3" key="1">
    <citation type="journal article" date="2019" name="Int. J. Syst. Evol. Microbiol.">
        <title>The Global Catalogue of Microorganisms (GCM) 10K type strain sequencing project: providing services to taxonomists for standard genome sequencing and annotation.</title>
        <authorList>
            <consortium name="The Broad Institute Genomics Platform"/>
            <consortium name="The Broad Institute Genome Sequencing Center for Infectious Disease"/>
            <person name="Wu L."/>
            <person name="Ma J."/>
        </authorList>
    </citation>
    <scope>NUCLEOTIDE SEQUENCE [LARGE SCALE GENOMIC DNA]</scope>
    <source>
        <strain evidence="3">JCM 32226</strain>
    </source>
</reference>
<dbReference type="Proteomes" id="UP001501321">
    <property type="component" value="Unassembled WGS sequence"/>
</dbReference>
<evidence type="ECO:0000313" key="3">
    <source>
        <dbReference type="Proteomes" id="UP001501321"/>
    </source>
</evidence>
<accession>A0ABP8PV58</accession>
<evidence type="ECO:0008006" key="4">
    <source>
        <dbReference type="Google" id="ProtNLM"/>
    </source>
</evidence>
<feature type="transmembrane region" description="Helical" evidence="1">
    <location>
        <begin position="71"/>
        <end position="88"/>
    </location>
</feature>
<gene>
    <name evidence="2" type="ORF">GCM10023095_02100</name>
</gene>
<keyword evidence="1" id="KW-0812">Transmembrane</keyword>
<keyword evidence="1" id="KW-1133">Transmembrane helix</keyword>
<evidence type="ECO:0000313" key="2">
    <source>
        <dbReference type="EMBL" id="GAA4492868.1"/>
    </source>
</evidence>
<protein>
    <recommendedName>
        <fullName evidence="4">IPTL-CTERM sorting domain-containing protein</fullName>
    </recommendedName>
</protein>
<keyword evidence="1" id="KW-0472">Membrane</keyword>
<evidence type="ECO:0000256" key="1">
    <source>
        <dbReference type="SAM" id="Phobius"/>
    </source>
</evidence>
<dbReference type="EMBL" id="BAABFC010000001">
    <property type="protein sequence ID" value="GAA4492868.1"/>
    <property type="molecule type" value="Genomic_DNA"/>
</dbReference>
<proteinExistence type="predicted"/>
<sequence>MSYQVGDSCYSDASTALSVMASTMFGTGADASWSSAVSADGSAIVTTYSTGAVVYVSPNLQPCHLVESTEAIGLSWGVILCWLIAWGYRQMGRSVDDRGQQ</sequence>
<organism evidence="2 3">
    <name type="scientific">Pseudaeromonas paramecii</name>
    <dbReference type="NCBI Taxonomy" id="2138166"/>
    <lineage>
        <taxon>Bacteria</taxon>
        <taxon>Pseudomonadati</taxon>
        <taxon>Pseudomonadota</taxon>
        <taxon>Gammaproteobacteria</taxon>
        <taxon>Aeromonadales</taxon>
        <taxon>Aeromonadaceae</taxon>
        <taxon>Pseudaeromonas</taxon>
    </lineage>
</organism>
<name>A0ABP8PV58_9GAMM</name>
<comment type="caution">
    <text evidence="2">The sequence shown here is derived from an EMBL/GenBank/DDBJ whole genome shotgun (WGS) entry which is preliminary data.</text>
</comment>
<keyword evidence="3" id="KW-1185">Reference proteome</keyword>